<keyword evidence="4" id="KW-0812">Transmembrane</keyword>
<evidence type="ECO:0000256" key="3">
    <source>
        <dbReference type="ARBA" id="ARBA00022538"/>
    </source>
</evidence>
<proteinExistence type="predicted"/>
<evidence type="ECO:0000256" key="8">
    <source>
        <dbReference type="ARBA" id="ARBA00023065"/>
    </source>
</evidence>
<sequence length="412" mass="44696">AVMRGEVQQSQQQETELSGDAGVGTLTLTARPRVRWTGHILLCGSLAQAKSFVEVLRRVEKVDEHCTVVVLTQDALGAEINGEMEGDGLSALGDVHLIEGCSSSPSDLERACHRHAKAVVAEQLVAGADSSVNDADALLFLYGMEATSRQACQRRPEETSPPLGGSAESVYGKPAGDDASVASSVLSSKVGHQEGLQEFDGHPIAVLKYSSSTRFLQMGLLQSARRCHPVESKLRWNRSAMYTGGTPQEWERQLAELKIPEWQLHPEYTAGHVYLAGLHQTLASQCVLLRSGSQAGVLKKVIEQMVGEKGAGGPLCLLPIEKSLIGRPYSQLVSLCARRGQVALGLYRRSSQNVHPNAQSDSAPYVRYVCTCPNRRTLLDKHDFVYVVQPYWGRAPTEGNSANESDTKLLPD</sequence>
<evidence type="ECO:0000256" key="6">
    <source>
        <dbReference type="ARBA" id="ARBA00022958"/>
    </source>
</evidence>
<dbReference type="Proteomes" id="UP001190700">
    <property type="component" value="Unassembled WGS sequence"/>
</dbReference>
<evidence type="ECO:0000256" key="7">
    <source>
        <dbReference type="ARBA" id="ARBA00022989"/>
    </source>
</evidence>
<keyword evidence="5" id="KW-0631">Potassium channel</keyword>
<evidence type="ECO:0000256" key="10">
    <source>
        <dbReference type="ARBA" id="ARBA00023303"/>
    </source>
</evidence>
<dbReference type="AlphaFoldDB" id="A0AAE0GIM9"/>
<feature type="region of interest" description="Disordered" evidence="11">
    <location>
        <begin position="150"/>
        <end position="174"/>
    </location>
</feature>
<dbReference type="Pfam" id="PF22614">
    <property type="entry name" value="Slo-like_RCK"/>
    <property type="match status" value="1"/>
</dbReference>
<keyword evidence="8" id="KW-0406">Ion transport</keyword>
<keyword evidence="10" id="KW-0407">Ion channel</keyword>
<dbReference type="InterPro" id="IPR003148">
    <property type="entry name" value="RCK_N"/>
</dbReference>
<keyword evidence="6" id="KW-0630">Potassium</keyword>
<dbReference type="InterPro" id="IPR047871">
    <property type="entry name" value="K_chnl_Slo-like"/>
</dbReference>
<evidence type="ECO:0000259" key="12">
    <source>
        <dbReference type="Pfam" id="PF22614"/>
    </source>
</evidence>
<keyword evidence="7" id="KW-1133">Transmembrane helix</keyword>
<protein>
    <recommendedName>
        <fullName evidence="12">RCK N-terminal domain-containing protein</fullName>
    </recommendedName>
</protein>
<evidence type="ECO:0000256" key="2">
    <source>
        <dbReference type="ARBA" id="ARBA00022448"/>
    </source>
</evidence>
<reference evidence="13 14" key="1">
    <citation type="journal article" date="2015" name="Genome Biol. Evol.">
        <title>Comparative Genomics of a Bacterivorous Green Alga Reveals Evolutionary Causalities and Consequences of Phago-Mixotrophic Mode of Nutrition.</title>
        <authorList>
            <person name="Burns J.A."/>
            <person name="Paasch A."/>
            <person name="Narechania A."/>
            <person name="Kim E."/>
        </authorList>
    </citation>
    <scope>NUCLEOTIDE SEQUENCE [LARGE SCALE GENOMIC DNA]</scope>
    <source>
        <strain evidence="13 14">PLY_AMNH</strain>
    </source>
</reference>
<name>A0AAE0GIM9_9CHLO</name>
<comment type="caution">
    <text evidence="13">The sequence shown here is derived from an EMBL/GenBank/DDBJ whole genome shotgun (WGS) entry which is preliminary data.</text>
</comment>
<feature type="domain" description="RCK N-terminal" evidence="12">
    <location>
        <begin position="37"/>
        <end position="144"/>
    </location>
</feature>
<evidence type="ECO:0000313" key="13">
    <source>
        <dbReference type="EMBL" id="KAK3278727.1"/>
    </source>
</evidence>
<feature type="non-terminal residue" evidence="13">
    <location>
        <position position="1"/>
    </location>
</feature>
<keyword evidence="2" id="KW-0813">Transport</keyword>
<evidence type="ECO:0000256" key="11">
    <source>
        <dbReference type="SAM" id="MobiDB-lite"/>
    </source>
</evidence>
<dbReference type="Gene3D" id="3.40.50.720">
    <property type="entry name" value="NAD(P)-binding Rossmann-like Domain"/>
    <property type="match status" value="1"/>
</dbReference>
<evidence type="ECO:0000256" key="5">
    <source>
        <dbReference type="ARBA" id="ARBA00022826"/>
    </source>
</evidence>
<dbReference type="EMBL" id="LGRX02005304">
    <property type="protein sequence ID" value="KAK3278727.1"/>
    <property type="molecule type" value="Genomic_DNA"/>
</dbReference>
<dbReference type="PANTHER" id="PTHR10027">
    <property type="entry name" value="CALCIUM-ACTIVATED POTASSIUM CHANNEL ALPHA CHAIN"/>
    <property type="match status" value="1"/>
</dbReference>
<dbReference type="PANTHER" id="PTHR10027:SF10">
    <property type="entry name" value="SLOWPOKE 2, ISOFORM D"/>
    <property type="match status" value="1"/>
</dbReference>
<evidence type="ECO:0000313" key="14">
    <source>
        <dbReference type="Proteomes" id="UP001190700"/>
    </source>
</evidence>
<gene>
    <name evidence="13" type="ORF">CYMTET_13350</name>
</gene>
<keyword evidence="14" id="KW-1185">Reference proteome</keyword>
<comment type="subcellular location">
    <subcellularLocation>
        <location evidence="1">Membrane</location>
        <topology evidence="1">Multi-pass membrane protein</topology>
    </subcellularLocation>
</comment>
<accession>A0AAE0GIM9</accession>
<evidence type="ECO:0000256" key="9">
    <source>
        <dbReference type="ARBA" id="ARBA00023136"/>
    </source>
</evidence>
<evidence type="ECO:0000256" key="1">
    <source>
        <dbReference type="ARBA" id="ARBA00004141"/>
    </source>
</evidence>
<evidence type="ECO:0000256" key="4">
    <source>
        <dbReference type="ARBA" id="ARBA00022692"/>
    </source>
</evidence>
<keyword evidence="3" id="KW-0633">Potassium transport</keyword>
<organism evidence="13 14">
    <name type="scientific">Cymbomonas tetramitiformis</name>
    <dbReference type="NCBI Taxonomy" id="36881"/>
    <lineage>
        <taxon>Eukaryota</taxon>
        <taxon>Viridiplantae</taxon>
        <taxon>Chlorophyta</taxon>
        <taxon>Pyramimonadophyceae</taxon>
        <taxon>Pyramimonadales</taxon>
        <taxon>Pyramimonadaceae</taxon>
        <taxon>Cymbomonas</taxon>
    </lineage>
</organism>
<dbReference type="GO" id="GO:0005267">
    <property type="term" value="F:potassium channel activity"/>
    <property type="evidence" value="ECO:0007669"/>
    <property type="project" value="UniProtKB-KW"/>
</dbReference>
<dbReference type="GO" id="GO:0016020">
    <property type="term" value="C:membrane"/>
    <property type="evidence" value="ECO:0007669"/>
    <property type="project" value="UniProtKB-SubCell"/>
</dbReference>
<keyword evidence="9" id="KW-0472">Membrane</keyword>